<evidence type="ECO:0000313" key="5">
    <source>
        <dbReference type="Proteomes" id="UP001363151"/>
    </source>
</evidence>
<dbReference type="Pfam" id="PF00533">
    <property type="entry name" value="BRCT"/>
    <property type="match status" value="1"/>
</dbReference>
<feature type="compositionally biased region" description="Basic residues" evidence="1">
    <location>
        <begin position="726"/>
        <end position="749"/>
    </location>
</feature>
<feature type="compositionally biased region" description="Pro residues" evidence="1">
    <location>
        <begin position="543"/>
        <end position="554"/>
    </location>
</feature>
<feature type="compositionally biased region" description="Low complexity" evidence="1">
    <location>
        <begin position="750"/>
        <end position="765"/>
    </location>
</feature>
<proteinExistence type="predicted"/>
<feature type="compositionally biased region" description="Low complexity" evidence="1">
    <location>
        <begin position="555"/>
        <end position="585"/>
    </location>
</feature>
<protein>
    <submittedName>
        <fullName evidence="4">DnaJ molecular chaperone</fullName>
    </submittedName>
</protein>
<evidence type="ECO:0000256" key="1">
    <source>
        <dbReference type="SAM" id="MobiDB-lite"/>
    </source>
</evidence>
<accession>A0ABR1FXE3</accession>
<dbReference type="Gene3D" id="1.10.10.60">
    <property type="entry name" value="Homeodomain-like"/>
    <property type="match status" value="1"/>
</dbReference>
<dbReference type="PROSITE" id="PS50172">
    <property type="entry name" value="BRCT"/>
    <property type="match status" value="1"/>
</dbReference>
<dbReference type="PROSITE" id="PS50090">
    <property type="entry name" value="MYB_LIKE"/>
    <property type="match status" value="1"/>
</dbReference>
<feature type="compositionally biased region" description="Gly residues" evidence="1">
    <location>
        <begin position="57"/>
        <end position="78"/>
    </location>
</feature>
<feature type="region of interest" description="Disordered" evidence="1">
    <location>
        <begin position="539"/>
        <end position="585"/>
    </location>
</feature>
<dbReference type="Gene3D" id="3.40.50.10190">
    <property type="entry name" value="BRCT domain"/>
    <property type="match status" value="1"/>
</dbReference>
<name>A0ABR1FXE3_AURAN</name>
<feature type="compositionally biased region" description="Basic residues" evidence="1">
    <location>
        <begin position="918"/>
        <end position="941"/>
    </location>
</feature>
<comment type="caution">
    <text evidence="4">The sequence shown here is derived from an EMBL/GenBank/DDBJ whole genome shotgun (WGS) entry which is preliminary data.</text>
</comment>
<feature type="region of interest" description="Disordered" evidence="1">
    <location>
        <begin position="57"/>
        <end position="79"/>
    </location>
</feature>
<feature type="compositionally biased region" description="Low complexity" evidence="1">
    <location>
        <begin position="683"/>
        <end position="725"/>
    </location>
</feature>
<dbReference type="EMBL" id="JBBJCI010000209">
    <property type="protein sequence ID" value="KAK7240864.1"/>
    <property type="molecule type" value="Genomic_DNA"/>
</dbReference>
<feature type="region of interest" description="Disordered" evidence="1">
    <location>
        <begin position="683"/>
        <end position="784"/>
    </location>
</feature>
<sequence>MWLRMLPVVALGASLNISDIVTFSSRDFTTQTTATSAANETAAFLLNGGGGGGGAAGGGFGGGMGDGPPDGPGRGGGARRSDDILVFGMNFEIGEVARARAATTAAAKAKAAKKKRAGPFIAKAKAAKKKKKKRGGTCPAATTTTAEVNGRDVGVYEEAGVEGAKARIAEFMENLDDRFISLYGGGSGRNLDGALDRMWSHTRILNNVGWLGLADADGNVNSVLIKVTGLHNGDANGKATAEATEAILLDHALTFSGLSPANVNKAGANVFIDKDGSMWFYLCAATVPAGERGKRDLAELARRAGKKPPSKWVLKTDKRSRGVCKRSRGVDAASRGVAKKVSSTWTQAMDDAIVSLVESSGGVDGVSSADWKSLATRLGKVKVDSFGKRRYNTCRLRYVEHLDPTRITGSFSVTEMRVVYEGLIAGDTNAEIAAHLPGRERKQVDRHIWSRGLRALSPAALAAGLARATSEAPRFPPPDDGDEIHICWRNAAGGSVGGGYWRAVVATHPVSGQRVVYGRDRDAGWWDEPVPFDIDADDWRPATPAPVETPPSTTPAPVETTPAPVETTPAPVETTPSTTTAPVETPAGGWTAAAVAAVFQGMDFCVTGNFYGLKQDAVEAFCEGFGGFKVTRVDRPGAVLIRGLKKGTTEPIKSNKVDVALAAGATIVEAGVFGDMVAATTATTARSTSPTPTAADSATTHPAAARASTSATATAPPAATAPKARPSTRLRRAASRPSTKRRAASKFKASKGPAKAKGPALAKAKSVSPSSRGTTAVSATAPSSQPLSGITCVLTGVFPEVGGGADLNLGKDGVRAMVESFGGRVTGAVSGKTDILIVGKEPGMSKVSKARAANVTLMTLHDLKLGIAHGDVLAAAQPVVIKVFSAGYGGNGLALGASDAEYAFAAGVAQQPTVTRQRAPKASRASKTKRAAAKKKKVHKL</sequence>
<reference evidence="4 5" key="1">
    <citation type="submission" date="2024-03" db="EMBL/GenBank/DDBJ databases">
        <title>Aureococcus anophagefferens CCMP1851 and Kratosvirus quantuckense: Draft genome of a second virus-susceptible host strain in the model system.</title>
        <authorList>
            <person name="Chase E."/>
            <person name="Truchon A.R."/>
            <person name="Schepens W."/>
            <person name="Wilhelm S.W."/>
        </authorList>
    </citation>
    <scope>NUCLEOTIDE SEQUENCE [LARGE SCALE GENOMIC DNA]</scope>
    <source>
        <strain evidence="4 5">CCMP1851</strain>
    </source>
</reference>
<gene>
    <name evidence="4" type="ORF">SO694_00056213</name>
</gene>
<feature type="compositionally biased region" description="Polar residues" evidence="1">
    <location>
        <begin position="767"/>
        <end position="784"/>
    </location>
</feature>
<feature type="region of interest" description="Disordered" evidence="1">
    <location>
        <begin position="913"/>
        <end position="941"/>
    </location>
</feature>
<dbReference type="PANTHER" id="PTHR12460">
    <property type="entry name" value="CYCLIN-DEPENDENT KINASE INHIBITOR-RELATED PROTEIN"/>
    <property type="match status" value="1"/>
</dbReference>
<organism evidence="4 5">
    <name type="scientific">Aureococcus anophagefferens</name>
    <name type="common">Harmful bloom alga</name>
    <dbReference type="NCBI Taxonomy" id="44056"/>
    <lineage>
        <taxon>Eukaryota</taxon>
        <taxon>Sar</taxon>
        <taxon>Stramenopiles</taxon>
        <taxon>Ochrophyta</taxon>
        <taxon>Pelagophyceae</taxon>
        <taxon>Pelagomonadales</taxon>
        <taxon>Pelagomonadaceae</taxon>
        <taxon>Aureococcus</taxon>
    </lineage>
</organism>
<dbReference type="Proteomes" id="UP001363151">
    <property type="component" value="Unassembled WGS sequence"/>
</dbReference>
<dbReference type="SUPFAM" id="SSF52113">
    <property type="entry name" value="BRCT domain"/>
    <property type="match status" value="1"/>
</dbReference>
<dbReference type="InterPro" id="IPR036420">
    <property type="entry name" value="BRCT_dom_sf"/>
</dbReference>
<feature type="domain" description="BRCT" evidence="3">
    <location>
        <begin position="782"/>
        <end position="861"/>
    </location>
</feature>
<dbReference type="InterPro" id="IPR001005">
    <property type="entry name" value="SANT/Myb"/>
</dbReference>
<evidence type="ECO:0000313" key="4">
    <source>
        <dbReference type="EMBL" id="KAK7240864.1"/>
    </source>
</evidence>
<evidence type="ECO:0000259" key="3">
    <source>
        <dbReference type="PROSITE" id="PS50172"/>
    </source>
</evidence>
<evidence type="ECO:0000259" key="2">
    <source>
        <dbReference type="PROSITE" id="PS50090"/>
    </source>
</evidence>
<keyword evidence="5" id="KW-1185">Reference proteome</keyword>
<feature type="domain" description="Myb-like" evidence="2">
    <location>
        <begin position="343"/>
        <end position="402"/>
    </location>
</feature>
<dbReference type="InterPro" id="IPR001357">
    <property type="entry name" value="BRCT_dom"/>
</dbReference>